<reference evidence="13" key="1">
    <citation type="submission" date="2021-12" db="EMBL/GenBank/DDBJ databases">
        <title>Prjna785345.</title>
        <authorList>
            <person name="Rujirawat T."/>
            <person name="Krajaejun T."/>
        </authorList>
    </citation>
    <scope>NUCLEOTIDE SEQUENCE</scope>
    <source>
        <strain evidence="13">Pi057C3</strain>
    </source>
</reference>
<comment type="similarity">
    <text evidence="2">Belongs to the syntaxin family.</text>
</comment>
<dbReference type="GO" id="GO:0015031">
    <property type="term" value="P:protein transport"/>
    <property type="evidence" value="ECO:0007669"/>
    <property type="project" value="UniProtKB-KW"/>
</dbReference>
<keyword evidence="6 11" id="KW-1133">Transmembrane helix</keyword>
<dbReference type="GO" id="GO:0005783">
    <property type="term" value="C:endoplasmic reticulum"/>
    <property type="evidence" value="ECO:0007669"/>
    <property type="project" value="TreeGrafter"/>
</dbReference>
<protein>
    <recommendedName>
        <fullName evidence="12">t-SNARE coiled-coil homology domain-containing protein</fullName>
    </recommendedName>
</protein>
<feature type="coiled-coil region" evidence="9">
    <location>
        <begin position="35"/>
        <end position="96"/>
    </location>
</feature>
<name>A0AAD5M2Q7_PYTIN</name>
<evidence type="ECO:0000256" key="1">
    <source>
        <dbReference type="ARBA" id="ARBA00004211"/>
    </source>
</evidence>
<evidence type="ECO:0000256" key="6">
    <source>
        <dbReference type="ARBA" id="ARBA00022989"/>
    </source>
</evidence>
<keyword evidence="3" id="KW-0813">Transport</keyword>
<dbReference type="PROSITE" id="PS50192">
    <property type="entry name" value="T_SNARE"/>
    <property type="match status" value="1"/>
</dbReference>
<feature type="transmembrane region" description="Helical" evidence="11">
    <location>
        <begin position="272"/>
        <end position="293"/>
    </location>
</feature>
<dbReference type="Gene3D" id="1.20.5.110">
    <property type="match status" value="1"/>
</dbReference>
<dbReference type="GO" id="GO:0031201">
    <property type="term" value="C:SNARE complex"/>
    <property type="evidence" value="ECO:0007669"/>
    <property type="project" value="TreeGrafter"/>
</dbReference>
<evidence type="ECO:0000256" key="5">
    <source>
        <dbReference type="ARBA" id="ARBA00022927"/>
    </source>
</evidence>
<evidence type="ECO:0000256" key="8">
    <source>
        <dbReference type="ARBA" id="ARBA00023136"/>
    </source>
</evidence>
<comment type="caution">
    <text evidence="13">The sequence shown here is derived from an EMBL/GenBank/DDBJ whole genome shotgun (WGS) entry which is preliminary data.</text>
</comment>
<accession>A0AAD5M2Q7</accession>
<evidence type="ECO:0000256" key="9">
    <source>
        <dbReference type="SAM" id="Coils"/>
    </source>
</evidence>
<feature type="domain" description="T-SNARE coiled-coil homology" evidence="12">
    <location>
        <begin position="203"/>
        <end position="265"/>
    </location>
</feature>
<keyword evidence="8 11" id="KW-0472">Membrane</keyword>
<evidence type="ECO:0000256" key="11">
    <source>
        <dbReference type="SAM" id="Phobius"/>
    </source>
</evidence>
<evidence type="ECO:0000259" key="12">
    <source>
        <dbReference type="PROSITE" id="PS50192"/>
    </source>
</evidence>
<evidence type="ECO:0000256" key="2">
    <source>
        <dbReference type="ARBA" id="ARBA00009063"/>
    </source>
</evidence>
<dbReference type="PANTHER" id="PTHR15959">
    <property type="entry name" value="SYNTAXIN-18"/>
    <property type="match status" value="1"/>
</dbReference>
<keyword evidence="5" id="KW-0653">Protein transport</keyword>
<comment type="subcellular location">
    <subcellularLocation>
        <location evidence="1">Membrane</location>
        <topology evidence="1">Single-pass type IV membrane protein</topology>
    </subcellularLocation>
</comment>
<evidence type="ECO:0000313" key="14">
    <source>
        <dbReference type="Proteomes" id="UP001209570"/>
    </source>
</evidence>
<dbReference type="Proteomes" id="UP001209570">
    <property type="component" value="Unassembled WGS sequence"/>
</dbReference>
<proteinExistence type="inferred from homology"/>
<evidence type="ECO:0000256" key="4">
    <source>
        <dbReference type="ARBA" id="ARBA00022692"/>
    </source>
</evidence>
<keyword evidence="14" id="KW-1185">Reference proteome</keyword>
<evidence type="ECO:0000256" key="10">
    <source>
        <dbReference type="SAM" id="MobiDB-lite"/>
    </source>
</evidence>
<dbReference type="PANTHER" id="PTHR15959:SF0">
    <property type="entry name" value="SYNTAXIN-18"/>
    <property type="match status" value="1"/>
</dbReference>
<feature type="region of interest" description="Disordered" evidence="10">
    <location>
        <begin position="136"/>
        <end position="166"/>
    </location>
</feature>
<dbReference type="SUPFAM" id="SSF58038">
    <property type="entry name" value="SNARE fusion complex"/>
    <property type="match status" value="1"/>
</dbReference>
<evidence type="ECO:0000256" key="3">
    <source>
        <dbReference type="ARBA" id="ARBA00022448"/>
    </source>
</evidence>
<evidence type="ECO:0000256" key="7">
    <source>
        <dbReference type="ARBA" id="ARBA00023054"/>
    </source>
</evidence>
<keyword evidence="4 11" id="KW-0812">Transmembrane</keyword>
<gene>
    <name evidence="13" type="ORF">P43SY_009920</name>
</gene>
<dbReference type="InterPro" id="IPR000727">
    <property type="entry name" value="T_SNARE_dom"/>
</dbReference>
<organism evidence="13 14">
    <name type="scientific">Pythium insidiosum</name>
    <name type="common">Pythiosis disease agent</name>
    <dbReference type="NCBI Taxonomy" id="114742"/>
    <lineage>
        <taxon>Eukaryota</taxon>
        <taxon>Sar</taxon>
        <taxon>Stramenopiles</taxon>
        <taxon>Oomycota</taxon>
        <taxon>Peronosporomycetes</taxon>
        <taxon>Pythiales</taxon>
        <taxon>Pythiaceae</taxon>
        <taxon>Pythium</taxon>
    </lineage>
</organism>
<sequence length="295" mass="33610">MLATDRTRDFERLVAASHGATAARDVVRSAFLSDAAELMQSLAGLEALLEKTARAYVQPQLFLRLKARDRMTEQQKDEFDARLKALASASKRLQKRRHELAFVRSHRLLPEDARLALADREEEILRAIAEKAKAKTAVRKPKKDENPALLSTRQATSPAMAPATAAPQQYSVRGAPLFASQEEAVEFTESQERHFRMENLTLQRHFQENLEDAKQMEAKMAEISSLMGQFADKIMEQQSEIELIHQHAQETKTNVKQSNKILEQTQQIGRGYGFMIFCIYLAFSLLLHALHYFNR</sequence>
<dbReference type="GO" id="GO:0006890">
    <property type="term" value="P:retrograde vesicle-mediated transport, Golgi to endoplasmic reticulum"/>
    <property type="evidence" value="ECO:0007669"/>
    <property type="project" value="TreeGrafter"/>
</dbReference>
<keyword evidence="7 9" id="KW-0175">Coiled coil</keyword>
<dbReference type="AlphaFoldDB" id="A0AAD5M2Q7"/>
<feature type="compositionally biased region" description="Low complexity" evidence="10">
    <location>
        <begin position="154"/>
        <end position="166"/>
    </location>
</feature>
<dbReference type="EMBL" id="JAKCXM010000162">
    <property type="protein sequence ID" value="KAJ0400117.1"/>
    <property type="molecule type" value="Genomic_DNA"/>
</dbReference>
<evidence type="ECO:0000313" key="13">
    <source>
        <dbReference type="EMBL" id="KAJ0400117.1"/>
    </source>
</evidence>